<evidence type="ECO:0000313" key="2">
    <source>
        <dbReference type="EMBL" id="OAX80437.1"/>
    </source>
</evidence>
<keyword evidence="3" id="KW-1185">Reference proteome</keyword>
<feature type="signal peptide" evidence="1">
    <location>
        <begin position="1"/>
        <end position="22"/>
    </location>
</feature>
<accession>A0A1B7NUW8</accession>
<gene>
    <name evidence="2" type="ORF">ACJ72_05233</name>
</gene>
<keyword evidence="1" id="KW-0732">Signal</keyword>
<dbReference type="OrthoDB" id="5308323at2759"/>
<evidence type="ECO:0000313" key="3">
    <source>
        <dbReference type="Proteomes" id="UP000091918"/>
    </source>
</evidence>
<evidence type="ECO:0008006" key="4">
    <source>
        <dbReference type="Google" id="ProtNLM"/>
    </source>
</evidence>
<evidence type="ECO:0000256" key="1">
    <source>
        <dbReference type="SAM" id="SignalP"/>
    </source>
</evidence>
<comment type="caution">
    <text evidence="2">The sequence shown here is derived from an EMBL/GenBank/DDBJ whole genome shotgun (WGS) entry which is preliminary data.</text>
</comment>
<organism evidence="2 3">
    <name type="scientific">Emergomyces africanus</name>
    <dbReference type="NCBI Taxonomy" id="1955775"/>
    <lineage>
        <taxon>Eukaryota</taxon>
        <taxon>Fungi</taxon>
        <taxon>Dikarya</taxon>
        <taxon>Ascomycota</taxon>
        <taxon>Pezizomycotina</taxon>
        <taxon>Eurotiomycetes</taxon>
        <taxon>Eurotiomycetidae</taxon>
        <taxon>Onygenales</taxon>
        <taxon>Ajellomycetaceae</taxon>
        <taxon>Emergomyces</taxon>
    </lineage>
</organism>
<proteinExistence type="predicted"/>
<dbReference type="Proteomes" id="UP000091918">
    <property type="component" value="Unassembled WGS sequence"/>
</dbReference>
<protein>
    <recommendedName>
        <fullName evidence="4">Ubiquitin 3 binding protein But2 C-terminal domain-containing protein</fullName>
    </recommendedName>
</protein>
<name>A0A1B7NUW8_9EURO</name>
<dbReference type="EMBL" id="LGUA01000702">
    <property type="protein sequence ID" value="OAX80437.1"/>
    <property type="molecule type" value="Genomic_DNA"/>
</dbReference>
<sequence length="216" mass="23423">MFIPLDMTAWLALFSLLGVAVAAAVPDGCPAPKPKHQSKEGSHLLSPRCKVIYPTTFVTMSSAHPDNGHRGSHVDIKRVKKGDKFTNTWETLLTFTGIPDGATGCMLRLQMPETVEQGGLNGTGPAVVVDVWKVGAFAPKTDSMPTFNHYPNLQAMVATFNVPVGGNQPFDNILASDACSSTMSFLLRYSDWQQGEGSARWVQLNDHFGFSLIHSC</sequence>
<feature type="chain" id="PRO_5008598218" description="Ubiquitin 3 binding protein But2 C-terminal domain-containing protein" evidence="1">
    <location>
        <begin position="23"/>
        <end position="216"/>
    </location>
</feature>
<dbReference type="STRING" id="1658172.A0A1B7NUW8"/>
<reference evidence="2 3" key="1">
    <citation type="submission" date="2015-07" db="EMBL/GenBank/DDBJ databases">
        <title>Emmonsia species relationships and genome sequence.</title>
        <authorList>
            <person name="Cuomo C.A."/>
            <person name="Schwartz I.S."/>
            <person name="Kenyon C."/>
            <person name="de Hoog G.S."/>
            <person name="Govender N.P."/>
            <person name="Botha A."/>
            <person name="Moreno L."/>
            <person name="de Vries M."/>
            <person name="Munoz J.F."/>
            <person name="Stielow J.B."/>
        </authorList>
    </citation>
    <scope>NUCLEOTIDE SEQUENCE [LARGE SCALE GENOMIC DNA]</scope>
    <source>
        <strain evidence="2 3">CBS 136260</strain>
    </source>
</reference>
<dbReference type="AlphaFoldDB" id="A0A1B7NUW8"/>